<reference evidence="8" key="1">
    <citation type="journal article" date="2019" name="Int. J. Syst. Evol. Microbiol.">
        <title>The Global Catalogue of Microorganisms (GCM) 10K type strain sequencing project: providing services to taxonomists for standard genome sequencing and annotation.</title>
        <authorList>
            <consortium name="The Broad Institute Genomics Platform"/>
            <consortium name="The Broad Institute Genome Sequencing Center for Infectious Disease"/>
            <person name="Wu L."/>
            <person name="Ma J."/>
        </authorList>
    </citation>
    <scope>NUCLEOTIDE SEQUENCE [LARGE SCALE GENOMIC DNA]</scope>
    <source>
        <strain evidence="8">CCUG 49339</strain>
    </source>
</reference>
<comment type="subcellular location">
    <subcellularLocation>
        <location evidence="1">Cell membrane</location>
        <topology evidence="1">Multi-pass membrane protein</topology>
    </subcellularLocation>
</comment>
<gene>
    <name evidence="7" type="ORF">ACFSCX_01555</name>
</gene>
<organism evidence="7 8">
    <name type="scientific">Bacillus salitolerans</name>
    <dbReference type="NCBI Taxonomy" id="1437434"/>
    <lineage>
        <taxon>Bacteria</taxon>
        <taxon>Bacillati</taxon>
        <taxon>Bacillota</taxon>
        <taxon>Bacilli</taxon>
        <taxon>Bacillales</taxon>
        <taxon>Bacillaceae</taxon>
        <taxon>Bacillus</taxon>
    </lineage>
</organism>
<evidence type="ECO:0000256" key="3">
    <source>
        <dbReference type="ARBA" id="ARBA00022692"/>
    </source>
</evidence>
<sequence>MKIGGRILKTGIAIALSLYIAHLLKLPSPSFAGIAAAFAIQPSIYRSYQSVIEQFQANLIGAFFAIVFTLLFTNNPIIIGFTVMLVIGIALKLKLETTIPLALVTVIAIMESPTEQFVEFSFIRFGTIILGVMSAFLVNLVFFPPRYETKLYHQIVDTTEEIIKWIRINTRHASGHIELKEEIDGMKDRVAKLDSLFTFYKEERNYFEKKKRKFAKSRKTVLFRQMLLTTSQALETLKRLHRLENEMHHMPGEFQELIKLELDSLSSGHEQLLLQFVGKIKSQIPIMEEKEALADSIILEDYIALYEAQLDQSEVKHSMVQLFPLISMIMEYKHQLTHLEKLLDSFQTYHTEDNEVEVDKKKD</sequence>
<keyword evidence="2" id="KW-1003">Cell membrane</keyword>
<feature type="transmembrane region" description="Helical" evidence="6">
    <location>
        <begin position="122"/>
        <end position="143"/>
    </location>
</feature>
<accession>A0ABW4LJ70</accession>
<feature type="transmembrane region" description="Helical" evidence="6">
    <location>
        <begin position="55"/>
        <end position="73"/>
    </location>
</feature>
<evidence type="ECO:0000256" key="6">
    <source>
        <dbReference type="SAM" id="Phobius"/>
    </source>
</evidence>
<evidence type="ECO:0000313" key="7">
    <source>
        <dbReference type="EMBL" id="MFD1735240.1"/>
    </source>
</evidence>
<dbReference type="InterPro" id="IPR010343">
    <property type="entry name" value="ArAE_1"/>
</dbReference>
<name>A0ABW4LJ70_9BACI</name>
<evidence type="ECO:0000256" key="5">
    <source>
        <dbReference type="ARBA" id="ARBA00023136"/>
    </source>
</evidence>
<evidence type="ECO:0000313" key="8">
    <source>
        <dbReference type="Proteomes" id="UP001597214"/>
    </source>
</evidence>
<protein>
    <submittedName>
        <fullName evidence="7">Aromatic acid exporter family protein</fullName>
    </submittedName>
</protein>
<evidence type="ECO:0000256" key="1">
    <source>
        <dbReference type="ARBA" id="ARBA00004651"/>
    </source>
</evidence>
<dbReference type="PANTHER" id="PTHR40064:SF1">
    <property type="entry name" value="MEMBRANE PROTEIN"/>
    <property type="match status" value="1"/>
</dbReference>
<dbReference type="Proteomes" id="UP001597214">
    <property type="component" value="Unassembled WGS sequence"/>
</dbReference>
<evidence type="ECO:0000256" key="2">
    <source>
        <dbReference type="ARBA" id="ARBA00022475"/>
    </source>
</evidence>
<dbReference type="RefSeq" id="WP_377926342.1">
    <property type="nucleotide sequence ID" value="NZ_JBHUEM010000002.1"/>
</dbReference>
<dbReference type="EMBL" id="JBHUEM010000002">
    <property type="protein sequence ID" value="MFD1735240.1"/>
    <property type="molecule type" value="Genomic_DNA"/>
</dbReference>
<evidence type="ECO:0000256" key="4">
    <source>
        <dbReference type="ARBA" id="ARBA00022989"/>
    </source>
</evidence>
<keyword evidence="5 6" id="KW-0472">Membrane</keyword>
<dbReference type="PANTHER" id="PTHR40064">
    <property type="entry name" value="MEMBRANE PROTEIN-RELATED"/>
    <property type="match status" value="1"/>
</dbReference>
<keyword evidence="3 6" id="KW-0812">Transmembrane</keyword>
<dbReference type="InterPro" id="IPR052984">
    <property type="entry name" value="UPF0421"/>
</dbReference>
<proteinExistence type="predicted"/>
<feature type="transmembrane region" description="Helical" evidence="6">
    <location>
        <begin position="85"/>
        <end position="110"/>
    </location>
</feature>
<keyword evidence="4 6" id="KW-1133">Transmembrane helix</keyword>
<keyword evidence="8" id="KW-1185">Reference proteome</keyword>
<comment type="caution">
    <text evidence="7">The sequence shown here is derived from an EMBL/GenBank/DDBJ whole genome shotgun (WGS) entry which is preliminary data.</text>
</comment>
<dbReference type="Pfam" id="PF06081">
    <property type="entry name" value="ArAE_1"/>
    <property type="match status" value="1"/>
</dbReference>